<name>A0ABQ9GA59_9NEOP</name>
<comment type="caution">
    <text evidence="2">The sequence shown here is derived from an EMBL/GenBank/DDBJ whole genome shotgun (WGS) entry which is preliminary data.</text>
</comment>
<dbReference type="EMBL" id="JARBHB010000014">
    <property type="protein sequence ID" value="KAJ8869314.1"/>
    <property type="molecule type" value="Genomic_DNA"/>
</dbReference>
<sequence length="697" mass="77246">MKQKGFVCRYGEVRSRDAITGEANTRRVTGFPAGTCSCPSSPDMTLNETLRRRCTRMQGRGKREHSEKTRRQAASSSTNPTCENPGANPPGIEPGSSWWLGKEHDENTTRQFRDLRLVAMAHLLRVAVSPLSLPCFSDSNADKSCRLYSLTYVQICRNQLYVGCLPSQWKATIGHRSLGRVKRRVDQSLVCSVTGRRACRSMTVTTADCVIWSHESTSSISPRIVTLGSAATPPIVVYLPRGEYFSGRRRFLSWSRYRRCCGSRRGRGQCTAETVVLRAEKRRSYKGHTGTHYKSYIASKRRLEHIASCGVDSNQTAHRVVWCRLKHIASCGTQAHLVVWCRLKHIASCGVDSSTSRRVTWGYFLSVVANFTGHMSVRLMWSRQDESRRVLLAYSLCPLRETKNKVLLNYSCAVYSKSSGLAINFPHTLKGRGDVVVRLLASHLGEPGSIPGGVAPRFSQVGRYRWSAGFLRDLRFPPPSHSGTAACSPQFTLIGSQDLTVKSYPDIFTLHSNNIEDYGKLECEMRYGAAPECKSRGKRKISEKTRQPATKSGTIPTCENPGNDALGGMQKCKSGLYHGLPLTPAKWRHRGATCQRLGTYSPAGSPANREFFAARGSQSDSRGLFQSFTQPISEPPQHFTSVLSPVLWQVIEVNMERRRNEGAGETGGETWFALVGGERANRSATVAPCAVESEAEA</sequence>
<accession>A0ABQ9GA59</accession>
<reference evidence="2 3" key="1">
    <citation type="submission" date="2023-02" db="EMBL/GenBank/DDBJ databases">
        <title>LHISI_Scaffold_Assembly.</title>
        <authorList>
            <person name="Stuart O.P."/>
            <person name="Cleave R."/>
            <person name="Magrath M.J.L."/>
            <person name="Mikheyev A.S."/>
        </authorList>
    </citation>
    <scope>NUCLEOTIDE SEQUENCE [LARGE SCALE GENOMIC DNA]</scope>
    <source>
        <strain evidence="2">Daus_M_001</strain>
        <tissue evidence="2">Leg muscle</tissue>
    </source>
</reference>
<feature type="region of interest" description="Disordered" evidence="1">
    <location>
        <begin position="56"/>
        <end position="100"/>
    </location>
</feature>
<protein>
    <submittedName>
        <fullName evidence="2">Uncharacterized protein</fullName>
    </submittedName>
</protein>
<organism evidence="2 3">
    <name type="scientific">Dryococelus australis</name>
    <dbReference type="NCBI Taxonomy" id="614101"/>
    <lineage>
        <taxon>Eukaryota</taxon>
        <taxon>Metazoa</taxon>
        <taxon>Ecdysozoa</taxon>
        <taxon>Arthropoda</taxon>
        <taxon>Hexapoda</taxon>
        <taxon>Insecta</taxon>
        <taxon>Pterygota</taxon>
        <taxon>Neoptera</taxon>
        <taxon>Polyneoptera</taxon>
        <taxon>Phasmatodea</taxon>
        <taxon>Verophasmatodea</taxon>
        <taxon>Anareolatae</taxon>
        <taxon>Phasmatidae</taxon>
        <taxon>Eurycanthinae</taxon>
        <taxon>Dryococelus</taxon>
    </lineage>
</organism>
<proteinExistence type="predicted"/>
<feature type="compositionally biased region" description="Polar residues" evidence="1">
    <location>
        <begin position="72"/>
        <end position="82"/>
    </location>
</feature>
<keyword evidence="3" id="KW-1185">Reference proteome</keyword>
<evidence type="ECO:0000313" key="3">
    <source>
        <dbReference type="Proteomes" id="UP001159363"/>
    </source>
</evidence>
<feature type="compositionally biased region" description="Polar residues" evidence="1">
    <location>
        <begin position="547"/>
        <end position="557"/>
    </location>
</feature>
<feature type="region of interest" description="Disordered" evidence="1">
    <location>
        <begin position="536"/>
        <end position="562"/>
    </location>
</feature>
<gene>
    <name evidence="2" type="ORF">PR048_030888</name>
</gene>
<dbReference type="Proteomes" id="UP001159363">
    <property type="component" value="Chromosome 13"/>
</dbReference>
<evidence type="ECO:0000256" key="1">
    <source>
        <dbReference type="SAM" id="MobiDB-lite"/>
    </source>
</evidence>
<evidence type="ECO:0000313" key="2">
    <source>
        <dbReference type="EMBL" id="KAJ8869314.1"/>
    </source>
</evidence>